<gene>
    <name evidence="1" type="ORF">JHL16_22695</name>
</gene>
<dbReference type="Proteomes" id="UP000616151">
    <property type="component" value="Unassembled WGS sequence"/>
</dbReference>
<organism evidence="1 2">
    <name type="scientific">Taklimakanibacter albus</name>
    <dbReference type="NCBI Taxonomy" id="2800327"/>
    <lineage>
        <taxon>Bacteria</taxon>
        <taxon>Pseudomonadati</taxon>
        <taxon>Pseudomonadota</taxon>
        <taxon>Alphaproteobacteria</taxon>
        <taxon>Hyphomicrobiales</taxon>
        <taxon>Aestuariivirgaceae</taxon>
        <taxon>Taklimakanibacter</taxon>
    </lineage>
</organism>
<comment type="caution">
    <text evidence="1">The sequence shown here is derived from an EMBL/GenBank/DDBJ whole genome shotgun (WGS) entry which is preliminary data.</text>
</comment>
<dbReference type="EMBL" id="JAENHL010000007">
    <property type="protein sequence ID" value="MBK1869186.1"/>
    <property type="molecule type" value="Genomic_DNA"/>
</dbReference>
<reference evidence="1" key="1">
    <citation type="submission" date="2021-01" db="EMBL/GenBank/DDBJ databases">
        <authorList>
            <person name="Sun Q."/>
        </authorList>
    </citation>
    <scope>NUCLEOTIDE SEQUENCE</scope>
    <source>
        <strain evidence="1">YIM B02566</strain>
    </source>
</reference>
<protein>
    <submittedName>
        <fullName evidence="1">SMI1/KNR4 family protein</fullName>
    </submittedName>
</protein>
<sequence length="159" mass="17987">MAIELRRGGRASDDEIARLEEALGEKLPDVVRDFFRHHDGAKPENNTFAIGKCNESSINQFIPVREIEKEREQFESISSGAFPIAFDECGNYVLVDLRAGGAVYFWDHELDETVILSKDFASFLALLQPFDINSVELKPGQVKRVWIAPGFLESLKEKK</sequence>
<evidence type="ECO:0000313" key="2">
    <source>
        <dbReference type="Proteomes" id="UP000616151"/>
    </source>
</evidence>
<evidence type="ECO:0000313" key="1">
    <source>
        <dbReference type="EMBL" id="MBK1869186.1"/>
    </source>
</evidence>
<proteinExistence type="predicted"/>
<accession>A0ACC5R930</accession>
<keyword evidence="2" id="KW-1185">Reference proteome</keyword>
<name>A0ACC5R930_9HYPH</name>